<keyword evidence="3" id="KW-0813">Transport</keyword>
<keyword evidence="10" id="KW-0282">Flagellum</keyword>
<feature type="coiled-coil region" evidence="8">
    <location>
        <begin position="47"/>
        <end position="89"/>
    </location>
</feature>
<evidence type="ECO:0000256" key="6">
    <source>
        <dbReference type="ARBA" id="ARBA00023225"/>
    </source>
</evidence>
<evidence type="ECO:0000256" key="8">
    <source>
        <dbReference type="SAM" id="Coils"/>
    </source>
</evidence>
<comment type="function">
    <text evidence="1">Needed for flagellar regrowth and assembly.</text>
</comment>
<dbReference type="Proteomes" id="UP001595817">
    <property type="component" value="Unassembled WGS sequence"/>
</dbReference>
<proteinExistence type="inferred from homology"/>
<evidence type="ECO:0000256" key="7">
    <source>
        <dbReference type="NCBIfam" id="TIGR03825"/>
    </source>
</evidence>
<organism evidence="10 11">
    <name type="scientific">Chungangia koreensis</name>
    <dbReference type="NCBI Taxonomy" id="752657"/>
    <lineage>
        <taxon>Bacteria</taxon>
        <taxon>Bacillati</taxon>
        <taxon>Bacillota</taxon>
        <taxon>Bacilli</taxon>
        <taxon>Lactobacillales</taxon>
        <taxon>Chungangia</taxon>
    </lineage>
</organism>
<dbReference type="PANTHER" id="PTHR34982:SF1">
    <property type="entry name" value="FLAGELLAR ASSEMBLY PROTEIN FLIH"/>
    <property type="match status" value="1"/>
</dbReference>
<evidence type="ECO:0000256" key="5">
    <source>
        <dbReference type="ARBA" id="ARBA00022927"/>
    </source>
</evidence>
<evidence type="ECO:0000313" key="11">
    <source>
        <dbReference type="Proteomes" id="UP001595817"/>
    </source>
</evidence>
<comment type="similarity">
    <text evidence="2">Belongs to the FliH family.</text>
</comment>
<keyword evidence="11" id="KW-1185">Reference proteome</keyword>
<reference evidence="11" key="1">
    <citation type="journal article" date="2019" name="Int. J. Syst. Evol. Microbiol.">
        <title>The Global Catalogue of Microorganisms (GCM) 10K type strain sequencing project: providing services to taxonomists for standard genome sequencing and annotation.</title>
        <authorList>
            <consortium name="The Broad Institute Genomics Platform"/>
            <consortium name="The Broad Institute Genome Sequencing Center for Infectious Disease"/>
            <person name="Wu L."/>
            <person name="Ma J."/>
        </authorList>
    </citation>
    <scope>NUCLEOTIDE SEQUENCE [LARGE SCALE GENOMIC DNA]</scope>
    <source>
        <strain evidence="11">CCUG 59778</strain>
    </source>
</reference>
<evidence type="ECO:0000313" key="10">
    <source>
        <dbReference type="EMBL" id="MFC4409218.1"/>
    </source>
</evidence>
<feature type="domain" description="Flagellar assembly protein FliH/Type III secretion system HrpE" evidence="9">
    <location>
        <begin position="119"/>
        <end position="240"/>
    </location>
</feature>
<dbReference type="InterPro" id="IPR018035">
    <property type="entry name" value="Flagellar_FliH/T3SS_HrpE"/>
</dbReference>
<evidence type="ECO:0000256" key="4">
    <source>
        <dbReference type="ARBA" id="ARBA00022795"/>
    </source>
</evidence>
<evidence type="ECO:0000259" key="9">
    <source>
        <dbReference type="Pfam" id="PF02108"/>
    </source>
</evidence>
<evidence type="ECO:0000256" key="1">
    <source>
        <dbReference type="ARBA" id="ARBA00003041"/>
    </source>
</evidence>
<keyword evidence="6" id="KW-1006">Bacterial flagellum protein export</keyword>
<comment type="caution">
    <text evidence="10">The sequence shown here is derived from an EMBL/GenBank/DDBJ whole genome shotgun (WGS) entry which is preliminary data.</text>
</comment>
<evidence type="ECO:0000256" key="2">
    <source>
        <dbReference type="ARBA" id="ARBA00006602"/>
    </source>
</evidence>
<dbReference type="EMBL" id="JBHSEC010000002">
    <property type="protein sequence ID" value="MFC4409218.1"/>
    <property type="molecule type" value="Genomic_DNA"/>
</dbReference>
<keyword evidence="5" id="KW-0653">Protein transport</keyword>
<dbReference type="InterPro" id="IPR051472">
    <property type="entry name" value="T3SS_Stator/FliH"/>
</dbReference>
<accession>A0ABV8X1P6</accession>
<dbReference type="PANTHER" id="PTHR34982">
    <property type="entry name" value="YOP PROTEINS TRANSLOCATION PROTEIN L"/>
    <property type="match status" value="1"/>
</dbReference>
<keyword evidence="10" id="KW-0966">Cell projection</keyword>
<dbReference type="Pfam" id="PF02108">
    <property type="entry name" value="FliH"/>
    <property type="match status" value="1"/>
</dbReference>
<dbReference type="RefSeq" id="WP_378151741.1">
    <property type="nucleotide sequence ID" value="NZ_JBHSEC010000002.1"/>
</dbReference>
<evidence type="ECO:0000256" key="3">
    <source>
        <dbReference type="ARBA" id="ARBA00022448"/>
    </source>
</evidence>
<gene>
    <name evidence="10" type="primary">fliH</name>
    <name evidence="10" type="ORF">ACFOZY_02075</name>
</gene>
<keyword evidence="10" id="KW-0969">Cilium</keyword>
<dbReference type="NCBIfam" id="TIGR03825">
    <property type="entry name" value="FliH_bacil"/>
    <property type="match status" value="1"/>
</dbReference>
<keyword evidence="4" id="KW-1005">Bacterial flagellum biogenesis</keyword>
<dbReference type="InterPro" id="IPR022524">
    <property type="entry name" value="FliH_Bacilli"/>
</dbReference>
<name>A0ABV8X1P6_9LACT</name>
<keyword evidence="8" id="KW-0175">Coiled coil</keyword>
<sequence length="253" mass="29101">MSKVFRPSANVGDTKTIGIRNIFVASTEEGNVELTLDQVLSERDRLLKNARAEIAAMRESIKNERLQLNKEIELERESWNDEKTMLQQQAYDEGFQMGYEEGRQKALADMQESITQANEVVAHSLVQASDYLASQERLILELAIKSAGRIIGETLEEDDERFLSIVRRGLKEVREMKEVRLYVSTRYHKVISEQMDELSAIFPPDVPFLLFVNEDLMDTECYIESTHGRVVVSIDDQLTELRNRLVELIESVE</sequence>
<protein>
    <recommendedName>
        <fullName evidence="7">Flagellar assembly protein FliH</fullName>
    </recommendedName>
</protein>